<protein>
    <recommendedName>
        <fullName evidence="3">3-(3-hydroxyphenyl)propionate hydroxylase</fullName>
    </recommendedName>
</protein>
<dbReference type="RefSeq" id="WP_260994393.1">
    <property type="nucleotide sequence ID" value="NZ_JAODWD010000004.1"/>
</dbReference>
<evidence type="ECO:0000313" key="2">
    <source>
        <dbReference type="Proteomes" id="UP001206639"/>
    </source>
</evidence>
<dbReference type="EMBL" id="JAODWD010000004">
    <property type="protein sequence ID" value="MCT7660343.1"/>
    <property type="molecule type" value="Genomic_DNA"/>
</dbReference>
<accession>A0ABT2MDK7</accession>
<dbReference type="Proteomes" id="UP001206639">
    <property type="component" value="Unassembled WGS sequence"/>
</dbReference>
<reference evidence="2" key="1">
    <citation type="submission" date="2023-07" db="EMBL/GenBank/DDBJ databases">
        <authorList>
            <person name="Deng Y."/>
            <person name="Zhang Y.-Q."/>
        </authorList>
    </citation>
    <scope>NUCLEOTIDE SEQUENCE [LARGE SCALE GENOMIC DNA]</scope>
    <source>
        <strain evidence="2">CPCC 205710</strain>
    </source>
</reference>
<sequence length="111" mass="11878">MTSIDEALGPGWAILGLDEDPRTAMSAAAMDAWERYGARFFTIRPGTSVVERDELGDPTGQLWDVMCSHGVKFVVVRPDRYVYAATADAHAIGMPLLAAAATRPGGVPRST</sequence>
<comment type="caution">
    <text evidence="1">The sequence shown here is derived from an EMBL/GenBank/DDBJ whole genome shotgun (WGS) entry which is preliminary data.</text>
</comment>
<evidence type="ECO:0000313" key="1">
    <source>
        <dbReference type="EMBL" id="MCT7660343.1"/>
    </source>
</evidence>
<proteinExistence type="predicted"/>
<gene>
    <name evidence="1" type="ORF">N4S67_18175</name>
</gene>
<evidence type="ECO:0008006" key="3">
    <source>
        <dbReference type="Google" id="ProtNLM"/>
    </source>
</evidence>
<keyword evidence="2" id="KW-1185">Reference proteome</keyword>
<organism evidence="1 2">
    <name type="scientific">Mycobacterium deserti</name>
    <dbReference type="NCBI Taxonomy" id="2978347"/>
    <lineage>
        <taxon>Bacteria</taxon>
        <taxon>Bacillati</taxon>
        <taxon>Actinomycetota</taxon>
        <taxon>Actinomycetes</taxon>
        <taxon>Mycobacteriales</taxon>
        <taxon>Mycobacteriaceae</taxon>
        <taxon>Mycobacterium</taxon>
    </lineage>
</organism>
<name>A0ABT2MDK7_9MYCO</name>